<dbReference type="RefSeq" id="WP_109837691.1">
    <property type="nucleotide sequence ID" value="NZ_QGKM01000027.1"/>
</dbReference>
<dbReference type="Pfam" id="PF00753">
    <property type="entry name" value="Lactamase_B"/>
    <property type="match status" value="1"/>
</dbReference>
<dbReference type="AlphaFoldDB" id="A0A317CF07"/>
<dbReference type="PANTHER" id="PTHR43084:SF1">
    <property type="entry name" value="PERSULFIDE DIOXYGENASE ETHE1, MITOCHONDRIAL"/>
    <property type="match status" value="1"/>
</dbReference>
<keyword evidence="1" id="KW-0479">Metal-binding</keyword>
<dbReference type="GO" id="GO:0046872">
    <property type="term" value="F:metal ion binding"/>
    <property type="evidence" value="ECO:0007669"/>
    <property type="project" value="UniProtKB-KW"/>
</dbReference>
<dbReference type="CDD" id="cd07724">
    <property type="entry name" value="POD-like_MBL-fold"/>
    <property type="match status" value="1"/>
</dbReference>
<gene>
    <name evidence="3" type="ORF">DKW60_10920</name>
</gene>
<dbReference type="Proteomes" id="UP000245539">
    <property type="component" value="Unassembled WGS sequence"/>
</dbReference>
<proteinExistence type="predicted"/>
<accession>A0A317CF07</accession>
<dbReference type="SMART" id="SM00849">
    <property type="entry name" value="Lactamase_B"/>
    <property type="match status" value="1"/>
</dbReference>
<keyword evidence="3" id="KW-0378">Hydrolase</keyword>
<dbReference type="EMBL" id="QGKM01000027">
    <property type="protein sequence ID" value="PWQ97234.1"/>
    <property type="molecule type" value="Genomic_DNA"/>
</dbReference>
<evidence type="ECO:0000313" key="3">
    <source>
        <dbReference type="EMBL" id="PWQ97234.1"/>
    </source>
</evidence>
<feature type="domain" description="Metallo-beta-lactamase" evidence="2">
    <location>
        <begin position="12"/>
        <end position="170"/>
    </location>
</feature>
<dbReference type="InterPro" id="IPR044528">
    <property type="entry name" value="POD-like_MBL-fold"/>
</dbReference>
<dbReference type="OrthoDB" id="9784009at2"/>
<dbReference type="InterPro" id="IPR051682">
    <property type="entry name" value="Mito_Persulfide_Diox"/>
</dbReference>
<dbReference type="Gene3D" id="3.60.15.10">
    <property type="entry name" value="Ribonuclease Z/Hydroxyacylglutathione hydrolase-like"/>
    <property type="match status" value="1"/>
</dbReference>
<protein>
    <submittedName>
        <fullName evidence="3">Zn-dependent hydrolase</fullName>
    </submittedName>
</protein>
<evidence type="ECO:0000259" key="2">
    <source>
        <dbReference type="SMART" id="SM00849"/>
    </source>
</evidence>
<comment type="caution">
    <text evidence="3">The sequence shown here is derived from an EMBL/GenBank/DDBJ whole genome shotgun (WGS) entry which is preliminary data.</text>
</comment>
<evidence type="ECO:0000313" key="4">
    <source>
        <dbReference type="Proteomes" id="UP000245539"/>
    </source>
</evidence>
<dbReference type="PANTHER" id="PTHR43084">
    <property type="entry name" value="PERSULFIDE DIOXYGENASE ETHE1"/>
    <property type="match status" value="1"/>
</dbReference>
<reference evidence="3 4" key="1">
    <citation type="submission" date="2018-05" db="EMBL/GenBank/DDBJ databases">
        <title>Leucothrix arctica sp. nov., isolated from Arctic seawater.</title>
        <authorList>
            <person name="Choi A."/>
            <person name="Baek K."/>
        </authorList>
    </citation>
    <scope>NUCLEOTIDE SEQUENCE [LARGE SCALE GENOMIC DNA]</scope>
    <source>
        <strain evidence="3 4">JCM 18388</strain>
    </source>
</reference>
<evidence type="ECO:0000256" key="1">
    <source>
        <dbReference type="ARBA" id="ARBA00022723"/>
    </source>
</evidence>
<dbReference type="GO" id="GO:0070813">
    <property type="term" value="P:hydrogen sulfide metabolic process"/>
    <property type="evidence" value="ECO:0007669"/>
    <property type="project" value="TreeGrafter"/>
</dbReference>
<dbReference type="InterPro" id="IPR036866">
    <property type="entry name" value="RibonucZ/Hydroxyglut_hydro"/>
</dbReference>
<dbReference type="GO" id="GO:0016787">
    <property type="term" value="F:hydrolase activity"/>
    <property type="evidence" value="ECO:0007669"/>
    <property type="project" value="UniProtKB-KW"/>
</dbReference>
<organism evidence="3 4">
    <name type="scientific">Leucothrix pacifica</name>
    <dbReference type="NCBI Taxonomy" id="1247513"/>
    <lineage>
        <taxon>Bacteria</taxon>
        <taxon>Pseudomonadati</taxon>
        <taxon>Pseudomonadota</taxon>
        <taxon>Gammaproteobacteria</taxon>
        <taxon>Thiotrichales</taxon>
        <taxon>Thiotrichaceae</taxon>
        <taxon>Leucothrix</taxon>
    </lineage>
</organism>
<sequence>MIFRQLFDEETSTLTYILVDAVTRDAVIIDPVLGQDKRDLAVLEELNANLKYIAETHIHADHVTGARALKEATGCKFISGVGTGITCGDKLMEEGEIINFGHEVLYAILTPGHTDGCTTYRWRNRLFTGDTLLIGACGRTDFQQGSAERLYESLQKLQSYPDEYLVYPAHDYNNHRVSCIGQEKISNPYLMGLSKEGFIEKMENLNLPNPAKIDVAVPANMVCGADDRGEIDTRVVEHSA</sequence>
<dbReference type="GO" id="GO:0050313">
    <property type="term" value="F:sulfur dioxygenase activity"/>
    <property type="evidence" value="ECO:0007669"/>
    <property type="project" value="InterPro"/>
</dbReference>
<dbReference type="GO" id="GO:0006749">
    <property type="term" value="P:glutathione metabolic process"/>
    <property type="evidence" value="ECO:0007669"/>
    <property type="project" value="InterPro"/>
</dbReference>
<dbReference type="InterPro" id="IPR001279">
    <property type="entry name" value="Metallo-B-lactamas"/>
</dbReference>
<name>A0A317CF07_9GAMM</name>
<keyword evidence="4" id="KW-1185">Reference proteome</keyword>
<dbReference type="SUPFAM" id="SSF56281">
    <property type="entry name" value="Metallo-hydrolase/oxidoreductase"/>
    <property type="match status" value="1"/>
</dbReference>